<sequence>MSDCRNDVDGLLKNRKAAMNPRVSLEMSSAHMAETVAFKVRFLGKNLILRASSYSCGEMSMLPITQYASKWIALMMGSLFFFRWSVRNFRWSAPSKETMMVSSPSTREKSPVQSSGVAVKVSKTNIVPLGNVS</sequence>
<organism evidence="2 3">
    <name type="scientific">Romanomermis culicivorax</name>
    <name type="common">Nematode worm</name>
    <dbReference type="NCBI Taxonomy" id="13658"/>
    <lineage>
        <taxon>Eukaryota</taxon>
        <taxon>Metazoa</taxon>
        <taxon>Ecdysozoa</taxon>
        <taxon>Nematoda</taxon>
        <taxon>Enoplea</taxon>
        <taxon>Dorylaimia</taxon>
        <taxon>Mermithida</taxon>
        <taxon>Mermithoidea</taxon>
        <taxon>Mermithidae</taxon>
        <taxon>Romanomermis</taxon>
    </lineage>
</organism>
<dbReference type="WBParaSite" id="nRc.2.0.1.t36900-RA">
    <property type="protein sequence ID" value="nRc.2.0.1.t36900-RA"/>
    <property type="gene ID" value="nRc.2.0.1.g36900"/>
</dbReference>
<dbReference type="Proteomes" id="UP000887565">
    <property type="component" value="Unplaced"/>
</dbReference>
<evidence type="ECO:0000256" key="1">
    <source>
        <dbReference type="SAM" id="Phobius"/>
    </source>
</evidence>
<dbReference type="AlphaFoldDB" id="A0A915KEU5"/>
<keyword evidence="1" id="KW-1133">Transmembrane helix</keyword>
<name>A0A915KEU5_ROMCU</name>
<protein>
    <submittedName>
        <fullName evidence="3">Uncharacterized protein</fullName>
    </submittedName>
</protein>
<keyword evidence="1" id="KW-0812">Transmembrane</keyword>
<proteinExistence type="predicted"/>
<evidence type="ECO:0000313" key="3">
    <source>
        <dbReference type="WBParaSite" id="nRc.2.0.1.t36900-RA"/>
    </source>
</evidence>
<reference evidence="3" key="1">
    <citation type="submission" date="2022-11" db="UniProtKB">
        <authorList>
            <consortium name="WormBaseParasite"/>
        </authorList>
    </citation>
    <scope>IDENTIFICATION</scope>
</reference>
<keyword evidence="2" id="KW-1185">Reference proteome</keyword>
<keyword evidence="1" id="KW-0472">Membrane</keyword>
<evidence type="ECO:0000313" key="2">
    <source>
        <dbReference type="Proteomes" id="UP000887565"/>
    </source>
</evidence>
<feature type="transmembrane region" description="Helical" evidence="1">
    <location>
        <begin position="68"/>
        <end position="86"/>
    </location>
</feature>
<accession>A0A915KEU5</accession>